<dbReference type="Gene3D" id="3.40.50.1100">
    <property type="match status" value="2"/>
</dbReference>
<reference evidence="5" key="1">
    <citation type="journal article" date="2019" name="Gigascience">
        <title>De novo genome assembly of the endangered Acer yangbiense, a plant species with extremely small populations endemic to Yunnan Province, China.</title>
        <authorList>
            <person name="Yang J."/>
            <person name="Wariss H.M."/>
            <person name="Tao L."/>
            <person name="Zhang R."/>
            <person name="Yun Q."/>
            <person name="Hollingsworth P."/>
            <person name="Dao Z."/>
            <person name="Luo G."/>
            <person name="Guo H."/>
            <person name="Ma Y."/>
            <person name="Sun W."/>
        </authorList>
    </citation>
    <scope>NUCLEOTIDE SEQUENCE [LARGE SCALE GENOMIC DNA]</scope>
    <source>
        <strain evidence="5">cv. Malutang</strain>
    </source>
</reference>
<feature type="repeat" description="PPR" evidence="3">
    <location>
        <begin position="407"/>
        <end position="441"/>
    </location>
</feature>
<evidence type="ECO:0000256" key="3">
    <source>
        <dbReference type="PROSITE-ProRule" id="PRU00708"/>
    </source>
</evidence>
<dbReference type="InterPro" id="IPR036052">
    <property type="entry name" value="TrpB-like_PALP_sf"/>
</dbReference>
<dbReference type="PANTHER" id="PTHR47933">
    <property type="entry name" value="PENTATRICOPEPTIDE REPEAT-CONTAINING PROTEIN 1, MITOCHONDRIAL"/>
    <property type="match status" value="1"/>
</dbReference>
<dbReference type="PROSITE" id="PS51375">
    <property type="entry name" value="PPR"/>
    <property type="match status" value="8"/>
</dbReference>
<organism evidence="4 5">
    <name type="scientific">Acer yangbiense</name>
    <dbReference type="NCBI Taxonomy" id="1000413"/>
    <lineage>
        <taxon>Eukaryota</taxon>
        <taxon>Viridiplantae</taxon>
        <taxon>Streptophyta</taxon>
        <taxon>Embryophyta</taxon>
        <taxon>Tracheophyta</taxon>
        <taxon>Spermatophyta</taxon>
        <taxon>Magnoliopsida</taxon>
        <taxon>eudicotyledons</taxon>
        <taxon>Gunneridae</taxon>
        <taxon>Pentapetalae</taxon>
        <taxon>rosids</taxon>
        <taxon>malvids</taxon>
        <taxon>Sapindales</taxon>
        <taxon>Sapindaceae</taxon>
        <taxon>Hippocastanoideae</taxon>
        <taxon>Acereae</taxon>
        <taxon>Acer</taxon>
    </lineage>
</organism>
<evidence type="ECO:0000256" key="1">
    <source>
        <dbReference type="ARBA" id="ARBA00007626"/>
    </source>
</evidence>
<proteinExistence type="inferred from homology"/>
<feature type="repeat" description="PPR" evidence="3">
    <location>
        <begin position="98"/>
        <end position="132"/>
    </location>
</feature>
<feature type="repeat" description="PPR" evidence="3">
    <location>
        <begin position="168"/>
        <end position="202"/>
    </location>
</feature>
<dbReference type="InterPro" id="IPR051240">
    <property type="entry name" value="Mito_RNA-Proc/Resp"/>
</dbReference>
<comment type="similarity">
    <text evidence="1">Belongs to the PPR family. P subfamily.</text>
</comment>
<dbReference type="SUPFAM" id="SSF81901">
    <property type="entry name" value="HCP-like"/>
    <property type="match status" value="1"/>
</dbReference>
<dbReference type="AlphaFoldDB" id="A0A5C7IFJ9"/>
<keyword evidence="5" id="KW-1185">Reference proteome</keyword>
<dbReference type="NCBIfam" id="TIGR00756">
    <property type="entry name" value="PPR"/>
    <property type="match status" value="7"/>
</dbReference>
<evidence type="ECO:0000313" key="5">
    <source>
        <dbReference type="Proteomes" id="UP000323000"/>
    </source>
</evidence>
<dbReference type="SUPFAM" id="SSF53686">
    <property type="entry name" value="Tryptophan synthase beta subunit-like PLP-dependent enzymes"/>
    <property type="match status" value="1"/>
</dbReference>
<dbReference type="GO" id="GO:0003729">
    <property type="term" value="F:mRNA binding"/>
    <property type="evidence" value="ECO:0007669"/>
    <property type="project" value="TreeGrafter"/>
</dbReference>
<dbReference type="OrthoDB" id="185373at2759"/>
<protein>
    <submittedName>
        <fullName evidence="4">Uncharacterized protein</fullName>
    </submittedName>
</protein>
<dbReference type="InterPro" id="IPR002885">
    <property type="entry name" value="PPR_rpt"/>
</dbReference>
<dbReference type="EMBL" id="VAHF01000003">
    <property type="protein sequence ID" value="TXG67901.1"/>
    <property type="molecule type" value="Genomic_DNA"/>
</dbReference>
<accession>A0A5C7IFJ9</accession>
<feature type="repeat" description="PPR" evidence="3">
    <location>
        <begin position="301"/>
        <end position="335"/>
    </location>
</feature>
<dbReference type="Gene3D" id="1.25.40.10">
    <property type="entry name" value="Tetratricopeptide repeat domain"/>
    <property type="match status" value="4"/>
</dbReference>
<dbReference type="Pfam" id="PF13041">
    <property type="entry name" value="PPR_2"/>
    <property type="match status" value="4"/>
</dbReference>
<sequence length="577" mass="64759">MALKTSIRRPPSSLLFSALKCKHFSQKPTNSNSKNDLSSVFNNPEAIDRLLKDKCRSEETRSSHGILHYFFNALVKNNHHETVISLFKRFNSTGLLPNLILFNVLLNCVCNRGRACDGFVVLERILRLGFSPDAVTFTSLIKCLCKEGRIMKAIQLFKNMNPFGCRPNVITYGTLIQGLCQNGNTNVALKLHELMVKGNGENGVMCLYFGGKREDAKDLIDEIVDQHVHPNVVTFTVIIDDFCKNGKIDKANELLELMVKRGVNPDIVTYNTLIDGLCLIDKIDDARELFVSMINNGCRHDAFSYNIMINGYCKKQNINEAMSLYREMISKGVVPNVITYNTFFIDGLCKNGCIVEAMELLDILKKDKFILSIKSYNCVIDGLCKTGRLKIARKLFHELPQEGLEPNIVTYNIMVHGLCKEGKLEEANDLLSIMEEEDIDKDMACLAVHSGTATLKDAMSEAVRDWVTNVETTHYILGSVDGPHPYPMMVREFHAVDVRLIGVEAAGHGLDSGKHAATPKGNLDYPRIGPEHSFLKDEGHAEYYSVTDDEALEGMMLHSILHFRGSRLQLLLIVYDL</sequence>
<dbReference type="InterPro" id="IPR011990">
    <property type="entry name" value="TPR-like_helical_dom_sf"/>
</dbReference>
<gene>
    <name evidence="4" type="ORF">EZV62_009176</name>
</gene>
<evidence type="ECO:0000313" key="4">
    <source>
        <dbReference type="EMBL" id="TXG67901.1"/>
    </source>
</evidence>
<comment type="caution">
    <text evidence="4">The sequence shown here is derived from an EMBL/GenBank/DDBJ whole genome shotgun (WGS) entry which is preliminary data.</text>
</comment>
<name>A0A5C7IFJ9_9ROSI</name>
<feature type="repeat" description="PPR" evidence="3">
    <location>
        <begin position="231"/>
        <end position="265"/>
    </location>
</feature>
<dbReference type="PANTHER" id="PTHR47933:SF45">
    <property type="entry name" value="PENTACOTRIPEPTIDE-REPEAT REGION OF PRORP DOMAIN-CONTAINING PROTEIN"/>
    <property type="match status" value="1"/>
</dbReference>
<keyword evidence="2" id="KW-0677">Repeat</keyword>
<feature type="repeat" description="PPR" evidence="3">
    <location>
        <begin position="133"/>
        <end position="167"/>
    </location>
</feature>
<feature type="repeat" description="PPR" evidence="3">
    <location>
        <begin position="372"/>
        <end position="406"/>
    </location>
</feature>
<dbReference type="Proteomes" id="UP000323000">
    <property type="component" value="Chromosome 3"/>
</dbReference>
<evidence type="ECO:0000256" key="2">
    <source>
        <dbReference type="ARBA" id="ARBA00022737"/>
    </source>
</evidence>
<feature type="repeat" description="PPR" evidence="3">
    <location>
        <begin position="266"/>
        <end position="300"/>
    </location>
</feature>